<dbReference type="SUPFAM" id="SSF89095">
    <property type="entry name" value="GatB/YqeY motif"/>
    <property type="match status" value="1"/>
</dbReference>
<dbReference type="PANTHER" id="PTHR28055:SF1">
    <property type="entry name" value="ALTERED INHERITANCE OF MITOCHONDRIA PROTEIN 41, MITOCHONDRIAL"/>
    <property type="match status" value="1"/>
</dbReference>
<protein>
    <recommendedName>
        <fullName evidence="2">Asn/Gln amidotransferase domain-containing protein</fullName>
    </recommendedName>
</protein>
<dbReference type="EMBL" id="UINC01001290">
    <property type="protein sequence ID" value="SUZ76752.1"/>
    <property type="molecule type" value="Genomic_DNA"/>
</dbReference>
<dbReference type="InterPro" id="IPR003789">
    <property type="entry name" value="Asn/Gln_tRNA_amidoTrase-B-like"/>
</dbReference>
<dbReference type="PANTHER" id="PTHR28055">
    <property type="entry name" value="ALTERED INHERITANCE OF MITOCHONDRIA PROTEIN 41, MITOCHONDRIAL"/>
    <property type="match status" value="1"/>
</dbReference>
<dbReference type="GO" id="GO:0016884">
    <property type="term" value="F:carbon-nitrogen ligase activity, with glutamine as amido-N-donor"/>
    <property type="evidence" value="ECO:0007669"/>
    <property type="project" value="InterPro"/>
</dbReference>
<dbReference type="Gene3D" id="1.10.1510.10">
    <property type="entry name" value="Uncharacterised protein YqeY/AIM41 PF09424, N-terminal domain"/>
    <property type="match status" value="1"/>
</dbReference>
<accession>A0A381QBN5</accession>
<reference evidence="1" key="1">
    <citation type="submission" date="2018-05" db="EMBL/GenBank/DDBJ databases">
        <authorList>
            <person name="Lanie J.A."/>
            <person name="Ng W.-L."/>
            <person name="Kazmierczak K.M."/>
            <person name="Andrzejewski T.M."/>
            <person name="Davidsen T.M."/>
            <person name="Wayne K.J."/>
            <person name="Tettelin H."/>
            <person name="Glass J.I."/>
            <person name="Rusch D."/>
            <person name="Podicherti R."/>
            <person name="Tsui H.-C.T."/>
            <person name="Winkler M.E."/>
        </authorList>
    </citation>
    <scope>NUCLEOTIDE SEQUENCE</scope>
</reference>
<sequence length="148" mass="16528">MLRETLDSDLKDAMRNKEALRRTVLRTMLSEIRNAEINSQTTLDDEGIISVLTKQVQQRKDSVEAYNAANRQDLVDKETEEINIISVYLPDQLPPEEIEGIIKAAILETGASSLSDMGKVMGFVMPQVRGRADGKIVNTIVTEILRAL</sequence>
<proteinExistence type="predicted"/>
<name>A0A381QBN5_9ZZZZ</name>
<dbReference type="InterPro" id="IPR019004">
    <property type="entry name" value="YqeY/Aim41"/>
</dbReference>
<evidence type="ECO:0000313" key="1">
    <source>
        <dbReference type="EMBL" id="SUZ76752.1"/>
    </source>
</evidence>
<gene>
    <name evidence="1" type="ORF">METZ01_LOCUS29606</name>
</gene>
<dbReference type="InterPro" id="IPR023168">
    <property type="entry name" value="GatB_Yqey_C_2"/>
</dbReference>
<dbReference type="AlphaFoldDB" id="A0A381QBN5"/>
<dbReference type="Pfam" id="PF09424">
    <property type="entry name" value="YqeY"/>
    <property type="match status" value="1"/>
</dbReference>
<organism evidence="1">
    <name type="scientific">marine metagenome</name>
    <dbReference type="NCBI Taxonomy" id="408172"/>
    <lineage>
        <taxon>unclassified sequences</taxon>
        <taxon>metagenomes</taxon>
        <taxon>ecological metagenomes</taxon>
    </lineage>
</organism>
<dbReference type="InterPro" id="IPR042184">
    <property type="entry name" value="YqeY/Aim41_N"/>
</dbReference>
<evidence type="ECO:0008006" key="2">
    <source>
        <dbReference type="Google" id="ProtNLM"/>
    </source>
</evidence>
<dbReference type="Gene3D" id="1.10.10.410">
    <property type="match status" value="1"/>
</dbReference>